<accession>A0A427ABZ1</accession>
<name>A0A427ABZ1_ENSVE</name>
<evidence type="ECO:0000313" key="3">
    <source>
        <dbReference type="Proteomes" id="UP000287651"/>
    </source>
</evidence>
<gene>
    <name evidence="2" type="ORF">B296_00032118</name>
</gene>
<feature type="compositionally biased region" description="Pro residues" evidence="1">
    <location>
        <begin position="91"/>
        <end position="100"/>
    </location>
</feature>
<comment type="caution">
    <text evidence="2">The sequence shown here is derived from an EMBL/GenBank/DDBJ whole genome shotgun (WGS) entry which is preliminary data.</text>
</comment>
<reference evidence="2 3" key="1">
    <citation type="journal article" date="2014" name="Agronomy (Basel)">
        <title>A Draft Genome Sequence for Ensete ventricosum, the Drought-Tolerant Tree Against Hunger.</title>
        <authorList>
            <person name="Harrison J."/>
            <person name="Moore K.A."/>
            <person name="Paszkiewicz K."/>
            <person name="Jones T."/>
            <person name="Grant M."/>
            <person name="Ambacheew D."/>
            <person name="Muzemil S."/>
            <person name="Studholme D.J."/>
        </authorList>
    </citation>
    <scope>NUCLEOTIDE SEQUENCE [LARGE SCALE GENOMIC DNA]</scope>
</reference>
<evidence type="ECO:0000256" key="1">
    <source>
        <dbReference type="SAM" id="MobiDB-lite"/>
    </source>
</evidence>
<organism evidence="2 3">
    <name type="scientific">Ensete ventricosum</name>
    <name type="common">Abyssinian banana</name>
    <name type="synonym">Musa ensete</name>
    <dbReference type="NCBI Taxonomy" id="4639"/>
    <lineage>
        <taxon>Eukaryota</taxon>
        <taxon>Viridiplantae</taxon>
        <taxon>Streptophyta</taxon>
        <taxon>Embryophyta</taxon>
        <taxon>Tracheophyta</taxon>
        <taxon>Spermatophyta</taxon>
        <taxon>Magnoliopsida</taxon>
        <taxon>Liliopsida</taxon>
        <taxon>Zingiberales</taxon>
        <taxon>Musaceae</taxon>
        <taxon>Ensete</taxon>
    </lineage>
</organism>
<protein>
    <submittedName>
        <fullName evidence="2">Uncharacterized protein</fullName>
    </submittedName>
</protein>
<dbReference type="Proteomes" id="UP000287651">
    <property type="component" value="Unassembled WGS sequence"/>
</dbReference>
<feature type="region of interest" description="Disordered" evidence="1">
    <location>
        <begin position="85"/>
        <end position="109"/>
    </location>
</feature>
<proteinExistence type="predicted"/>
<dbReference type="EMBL" id="AMZH03003006">
    <property type="protein sequence ID" value="RRT73726.1"/>
    <property type="molecule type" value="Genomic_DNA"/>
</dbReference>
<evidence type="ECO:0000313" key="2">
    <source>
        <dbReference type="EMBL" id="RRT73726.1"/>
    </source>
</evidence>
<sequence length="109" mass="12213">MPRCSGEARRGPSASHRFREMCFTFLARVPLIGLERHASLKCCLGARLSRGTGRLRRLPPSSRDRSTAFSIAIVIVRSFLHRNRCRSKVPSSPPPSPSPPSTAHYYNYC</sequence>
<dbReference type="AlphaFoldDB" id="A0A427ABZ1"/>